<gene>
    <name evidence="3" type="ORF">RFI_25482</name>
</gene>
<feature type="transmembrane region" description="Helical" evidence="2">
    <location>
        <begin position="109"/>
        <end position="124"/>
    </location>
</feature>
<evidence type="ECO:0000256" key="1">
    <source>
        <dbReference type="SAM" id="MobiDB-lite"/>
    </source>
</evidence>
<feature type="transmembrane region" description="Helical" evidence="2">
    <location>
        <begin position="231"/>
        <end position="254"/>
    </location>
</feature>
<proteinExistence type="predicted"/>
<keyword evidence="2" id="KW-1133">Transmembrane helix</keyword>
<keyword evidence="2" id="KW-0812">Transmembrane</keyword>
<comment type="caution">
    <text evidence="3">The sequence shown here is derived from an EMBL/GenBank/DDBJ whole genome shotgun (WGS) entry which is preliminary data.</text>
</comment>
<keyword evidence="2" id="KW-0472">Membrane</keyword>
<sequence>MYRQHRREEQRKCDGGRNAGRHGSKTSRKKNEKKKKRKTMDDIFLKQHPWENQHDLYLQLQNERVKLAKRCQLYTVGIDHIVLRIFFLILFAWLTYILIFFIAIHHSDIAAYFIGTVTCVELPYEISRVFKNYHQGQLWKKIKKLLIRLFVLVFLPLTFGYGWMLMVFHFTHSMLETPLLPFAEMYCTGIYITTVYLLLQDQEKVQEIIRWIQGHMDIDLWRFWDEMAKHIVQLIIIHLSFPIALRYLLLHFVILPRQAVFPLSSTTGDTFPTHTIDIQYNNKKKKKESQYPFNVTWSFHRVHDHHPQNASLYYYRRWNGNISLNADDMHQFSLDIDSIINGDVSLHYNLHEYELFLHHSPIHNLLRMVFSGDISNTLIWFEDPHHVKLWVTFVKFLCELLILRCPIVTLLWFRLNYKLKCVIVAKLPAIKEQILIQKLFFYFFLSLLFLLFF</sequence>
<feature type="compositionally biased region" description="Basic and acidic residues" evidence="1">
    <location>
        <begin position="1"/>
        <end position="15"/>
    </location>
</feature>
<evidence type="ECO:0008006" key="5">
    <source>
        <dbReference type="Google" id="ProtNLM"/>
    </source>
</evidence>
<accession>X6MDF8</accession>
<name>X6MDF8_RETFI</name>
<feature type="compositionally biased region" description="Basic residues" evidence="1">
    <location>
        <begin position="19"/>
        <end position="38"/>
    </location>
</feature>
<feature type="transmembrane region" description="Helical" evidence="2">
    <location>
        <begin position="145"/>
        <end position="167"/>
    </location>
</feature>
<dbReference type="EMBL" id="ASPP01021907">
    <property type="protein sequence ID" value="ETO11894.1"/>
    <property type="molecule type" value="Genomic_DNA"/>
</dbReference>
<feature type="transmembrane region" description="Helical" evidence="2">
    <location>
        <begin position="179"/>
        <end position="199"/>
    </location>
</feature>
<feature type="region of interest" description="Disordered" evidence="1">
    <location>
        <begin position="1"/>
        <end position="38"/>
    </location>
</feature>
<feature type="transmembrane region" description="Helical" evidence="2">
    <location>
        <begin position="389"/>
        <end position="413"/>
    </location>
</feature>
<evidence type="ECO:0000313" key="3">
    <source>
        <dbReference type="EMBL" id="ETO11894.1"/>
    </source>
</evidence>
<evidence type="ECO:0000256" key="2">
    <source>
        <dbReference type="SAM" id="Phobius"/>
    </source>
</evidence>
<evidence type="ECO:0000313" key="4">
    <source>
        <dbReference type="Proteomes" id="UP000023152"/>
    </source>
</evidence>
<organism evidence="3 4">
    <name type="scientific">Reticulomyxa filosa</name>
    <dbReference type="NCBI Taxonomy" id="46433"/>
    <lineage>
        <taxon>Eukaryota</taxon>
        <taxon>Sar</taxon>
        <taxon>Rhizaria</taxon>
        <taxon>Retaria</taxon>
        <taxon>Foraminifera</taxon>
        <taxon>Monothalamids</taxon>
        <taxon>Reticulomyxidae</taxon>
        <taxon>Reticulomyxa</taxon>
    </lineage>
</organism>
<protein>
    <recommendedName>
        <fullName evidence="5">Transmembrane protein</fullName>
    </recommendedName>
</protein>
<dbReference type="AlphaFoldDB" id="X6MDF8"/>
<keyword evidence="4" id="KW-1185">Reference proteome</keyword>
<dbReference type="Proteomes" id="UP000023152">
    <property type="component" value="Unassembled WGS sequence"/>
</dbReference>
<feature type="transmembrane region" description="Helical" evidence="2">
    <location>
        <begin position="81"/>
        <end position="103"/>
    </location>
</feature>
<feature type="transmembrane region" description="Helical" evidence="2">
    <location>
        <begin position="434"/>
        <end position="452"/>
    </location>
</feature>
<reference evidence="3 4" key="1">
    <citation type="journal article" date="2013" name="Curr. Biol.">
        <title>The Genome of the Foraminiferan Reticulomyxa filosa.</title>
        <authorList>
            <person name="Glockner G."/>
            <person name="Hulsmann N."/>
            <person name="Schleicher M."/>
            <person name="Noegel A.A."/>
            <person name="Eichinger L."/>
            <person name="Gallinger C."/>
            <person name="Pawlowski J."/>
            <person name="Sierra R."/>
            <person name="Euteneuer U."/>
            <person name="Pillet L."/>
            <person name="Moustafa A."/>
            <person name="Platzer M."/>
            <person name="Groth M."/>
            <person name="Szafranski K."/>
            <person name="Schliwa M."/>
        </authorList>
    </citation>
    <scope>NUCLEOTIDE SEQUENCE [LARGE SCALE GENOMIC DNA]</scope>
</reference>